<name>A0AAV3SZX9_9EURY</name>
<dbReference type="EMBL" id="BAAADU010000002">
    <property type="protein sequence ID" value="GAA0649531.1"/>
    <property type="molecule type" value="Genomic_DNA"/>
</dbReference>
<dbReference type="Gene3D" id="3.30.1440.10">
    <property type="match status" value="1"/>
</dbReference>
<organism evidence="2 3">
    <name type="scientific">Salarchaeum japonicum</name>
    <dbReference type="NCBI Taxonomy" id="555573"/>
    <lineage>
        <taxon>Archaea</taxon>
        <taxon>Methanobacteriati</taxon>
        <taxon>Methanobacteriota</taxon>
        <taxon>Stenosarchaea group</taxon>
        <taxon>Halobacteria</taxon>
        <taxon>Halobacteriales</taxon>
        <taxon>Halobacteriaceae</taxon>
    </lineage>
</organism>
<dbReference type="PANTHER" id="PTHR39652">
    <property type="entry name" value="UPF0201 PROTEIN TK1335"/>
    <property type="match status" value="1"/>
</dbReference>
<dbReference type="InterPro" id="IPR002739">
    <property type="entry name" value="PAB1135-like"/>
</dbReference>
<keyword evidence="3" id="KW-1185">Reference proteome</keyword>
<evidence type="ECO:0000256" key="1">
    <source>
        <dbReference type="HAMAP-Rule" id="MF_01112"/>
    </source>
</evidence>
<comment type="similarity">
    <text evidence="1">Belongs to the UPF0201 family.</text>
</comment>
<evidence type="ECO:0000313" key="3">
    <source>
        <dbReference type="Proteomes" id="UP001500194"/>
    </source>
</evidence>
<gene>
    <name evidence="2" type="ORF">GCM10009019_10320</name>
</gene>
<sequence>MYAVTATIDAPVQPTEVPERVADAIRELFPTADLTVTDDAVRGTTHDFDAFRERLYEQEILDTARSEFQRNRTDEGFSFDLKKQAAVQGVVNFSVGNPAELGDIHVEVEVEEPSVDAFVAHLAPETRDGKPVED</sequence>
<protein>
    <recommendedName>
        <fullName evidence="1">UPF0201 protein GCM10009019_10320</fullName>
    </recommendedName>
</protein>
<dbReference type="PANTHER" id="PTHR39652:SF1">
    <property type="entry name" value="UPF0201 PROTEIN TK1335"/>
    <property type="match status" value="1"/>
</dbReference>
<comment type="caution">
    <text evidence="2">The sequence shown here is derived from an EMBL/GenBank/DDBJ whole genome shotgun (WGS) entry which is preliminary data.</text>
</comment>
<proteinExistence type="inferred from homology"/>
<dbReference type="Proteomes" id="UP001500194">
    <property type="component" value="Unassembled WGS sequence"/>
</dbReference>
<dbReference type="SUPFAM" id="SSF55282">
    <property type="entry name" value="RL5-like"/>
    <property type="match status" value="1"/>
</dbReference>
<dbReference type="Pfam" id="PF01877">
    <property type="entry name" value="RNA_binding"/>
    <property type="match status" value="1"/>
</dbReference>
<dbReference type="HAMAP" id="MF_01112">
    <property type="entry name" value="UPF0201"/>
    <property type="match status" value="1"/>
</dbReference>
<dbReference type="InterPro" id="IPR022803">
    <property type="entry name" value="Ribosomal_uL5_dom_sf"/>
</dbReference>
<reference evidence="2 3" key="1">
    <citation type="journal article" date="2019" name="Int. J. Syst. Evol. Microbiol.">
        <title>The Global Catalogue of Microorganisms (GCM) 10K type strain sequencing project: providing services to taxonomists for standard genome sequencing and annotation.</title>
        <authorList>
            <consortium name="The Broad Institute Genomics Platform"/>
            <consortium name="The Broad Institute Genome Sequencing Center for Infectious Disease"/>
            <person name="Wu L."/>
            <person name="Ma J."/>
        </authorList>
    </citation>
    <scope>NUCLEOTIDE SEQUENCE [LARGE SCALE GENOMIC DNA]</scope>
    <source>
        <strain evidence="2 3">JCM 16327</strain>
    </source>
</reference>
<dbReference type="AlphaFoldDB" id="A0AAV3SZX9"/>
<accession>A0AAV3SZX9</accession>
<evidence type="ECO:0000313" key="2">
    <source>
        <dbReference type="EMBL" id="GAA0649531.1"/>
    </source>
</evidence>